<sequence length="119" mass="13830">MKVSKQNAEHYVWGGKCDGWHLVKNKDVSIIHERMPPYTEEVRHYHLKAHQFFFVLKGTAALEIDGVIYDVKAHEGVEVFPSILHQMMNRSSEEIEFLVISQPFAQGDRIAVDEDNKHR</sequence>
<name>A0A806UCH8_PRIMG</name>
<dbReference type="SUPFAM" id="SSF51182">
    <property type="entry name" value="RmlC-like cupins"/>
    <property type="match status" value="1"/>
</dbReference>
<feature type="domain" description="Cupin type-2" evidence="1">
    <location>
        <begin position="33"/>
        <end position="100"/>
    </location>
</feature>
<organism evidence="2 3">
    <name type="scientific">Priestia megaterium Q3</name>
    <dbReference type="NCBI Taxonomy" id="1452722"/>
    <lineage>
        <taxon>Bacteria</taxon>
        <taxon>Bacillati</taxon>
        <taxon>Bacillota</taxon>
        <taxon>Bacilli</taxon>
        <taxon>Bacillales</taxon>
        <taxon>Bacillaceae</taxon>
        <taxon>Priestia</taxon>
    </lineage>
</organism>
<gene>
    <name evidence="2" type="ORF">AS52_03985</name>
</gene>
<dbReference type="InterPro" id="IPR014710">
    <property type="entry name" value="RmlC-like_jellyroll"/>
</dbReference>
<reference evidence="2 3" key="1">
    <citation type="submission" date="2015-01" db="EMBL/GenBank/DDBJ databases">
        <title>Genome sequence of bacillus megaterium Q3.</title>
        <authorList>
            <person name="Wang Y."/>
            <person name="Luo K."/>
            <person name="Bai L."/>
            <person name="Luo F."/>
        </authorList>
    </citation>
    <scope>NUCLEOTIDE SEQUENCE [LARGE SCALE GENOMIC DNA]</scope>
    <source>
        <strain evidence="2 3">Q3</strain>
    </source>
</reference>
<dbReference type="EMBL" id="CP010586">
    <property type="protein sequence ID" value="AKP78945.1"/>
    <property type="molecule type" value="Genomic_DNA"/>
</dbReference>
<evidence type="ECO:0000313" key="3">
    <source>
        <dbReference type="Proteomes" id="UP000036410"/>
    </source>
</evidence>
<evidence type="ECO:0000259" key="1">
    <source>
        <dbReference type="Pfam" id="PF07883"/>
    </source>
</evidence>
<dbReference type="AlphaFoldDB" id="A0A806UCH8"/>
<dbReference type="Pfam" id="PF07883">
    <property type="entry name" value="Cupin_2"/>
    <property type="match status" value="1"/>
</dbReference>
<dbReference type="Proteomes" id="UP000036410">
    <property type="component" value="Chromosome"/>
</dbReference>
<dbReference type="InterPro" id="IPR013096">
    <property type="entry name" value="Cupin_2"/>
</dbReference>
<accession>A0A806UCH8</accession>
<protein>
    <recommendedName>
        <fullName evidence="1">Cupin type-2 domain-containing protein</fullName>
    </recommendedName>
</protein>
<dbReference type="InterPro" id="IPR011051">
    <property type="entry name" value="RmlC_Cupin_sf"/>
</dbReference>
<evidence type="ECO:0000313" key="2">
    <source>
        <dbReference type="EMBL" id="AKP78945.1"/>
    </source>
</evidence>
<proteinExistence type="predicted"/>
<dbReference type="RefSeq" id="WP_049166039.1">
    <property type="nucleotide sequence ID" value="NZ_CP010586.1"/>
</dbReference>
<dbReference type="Gene3D" id="2.60.120.10">
    <property type="entry name" value="Jelly Rolls"/>
    <property type="match status" value="1"/>
</dbReference>